<proteinExistence type="predicted"/>
<dbReference type="GO" id="GO:0016757">
    <property type="term" value="F:glycosyltransferase activity"/>
    <property type="evidence" value="ECO:0007669"/>
    <property type="project" value="UniProtKB-KW"/>
</dbReference>
<evidence type="ECO:0000313" key="7">
    <source>
        <dbReference type="EMBL" id="EKE78536.1"/>
    </source>
</evidence>
<dbReference type="PANTHER" id="PTHR43646:SF2">
    <property type="entry name" value="GLYCOSYLTRANSFERASE 2-LIKE DOMAIN-CONTAINING PROTEIN"/>
    <property type="match status" value="1"/>
</dbReference>
<keyword evidence="4 7" id="KW-0808">Transferase</keyword>
<evidence type="ECO:0000259" key="6">
    <source>
        <dbReference type="Pfam" id="PF00535"/>
    </source>
</evidence>
<name>K2J640_9PROT</name>
<dbReference type="GO" id="GO:0005886">
    <property type="term" value="C:plasma membrane"/>
    <property type="evidence" value="ECO:0007669"/>
    <property type="project" value="UniProtKB-SubCell"/>
</dbReference>
<dbReference type="STRING" id="1207063.P24_03211"/>
<evidence type="ECO:0000313" key="8">
    <source>
        <dbReference type="Proteomes" id="UP000006746"/>
    </source>
</evidence>
<evidence type="ECO:0000256" key="4">
    <source>
        <dbReference type="ARBA" id="ARBA00022679"/>
    </source>
</evidence>
<dbReference type="EMBL" id="AMRL01000002">
    <property type="protein sequence ID" value="EKE78536.1"/>
    <property type="molecule type" value="Genomic_DNA"/>
</dbReference>
<dbReference type="SUPFAM" id="SSF53448">
    <property type="entry name" value="Nucleotide-diphospho-sugar transferases"/>
    <property type="match status" value="1"/>
</dbReference>
<dbReference type="PANTHER" id="PTHR43646">
    <property type="entry name" value="GLYCOSYLTRANSFERASE"/>
    <property type="match status" value="1"/>
</dbReference>
<dbReference type="CDD" id="cd02522">
    <property type="entry name" value="GT_2_like_a"/>
    <property type="match status" value="1"/>
</dbReference>
<dbReference type="NCBIfam" id="TIGR04283">
    <property type="entry name" value="glyco_like_mftF"/>
    <property type="match status" value="1"/>
</dbReference>
<dbReference type="Gene3D" id="3.90.550.10">
    <property type="entry name" value="Spore Coat Polysaccharide Biosynthesis Protein SpsA, Chain A"/>
    <property type="match status" value="1"/>
</dbReference>
<dbReference type="PATRIC" id="fig|1207063.3.peg.652"/>
<keyword evidence="3" id="KW-0328">Glycosyltransferase</keyword>
<organism evidence="7 8">
    <name type="scientific">Oceanibaculum indicum P24</name>
    <dbReference type="NCBI Taxonomy" id="1207063"/>
    <lineage>
        <taxon>Bacteria</taxon>
        <taxon>Pseudomonadati</taxon>
        <taxon>Pseudomonadota</taxon>
        <taxon>Alphaproteobacteria</taxon>
        <taxon>Rhodospirillales</taxon>
        <taxon>Oceanibaculaceae</taxon>
        <taxon>Oceanibaculum</taxon>
    </lineage>
</organism>
<dbReference type="AlphaFoldDB" id="K2J640"/>
<dbReference type="RefSeq" id="WP_008943259.1">
    <property type="nucleotide sequence ID" value="NZ_AMRL01000002.1"/>
</dbReference>
<dbReference type="Proteomes" id="UP000006746">
    <property type="component" value="Unassembled WGS sequence"/>
</dbReference>
<protein>
    <submittedName>
        <fullName evidence="7">Group 2 family glycosyl transferase</fullName>
    </submittedName>
</protein>
<dbReference type="InterPro" id="IPR001173">
    <property type="entry name" value="Glyco_trans_2-like"/>
</dbReference>
<keyword evidence="5" id="KW-0472">Membrane</keyword>
<evidence type="ECO:0000256" key="3">
    <source>
        <dbReference type="ARBA" id="ARBA00022676"/>
    </source>
</evidence>
<reference evidence="7 8" key="1">
    <citation type="journal article" date="2012" name="J. Bacteriol.">
        <title>Genome Sequence of Oceanibaculum indicum Type Strain P24.</title>
        <authorList>
            <person name="Lai Q."/>
            <person name="Shao Z."/>
        </authorList>
    </citation>
    <scope>NUCLEOTIDE SEQUENCE [LARGE SCALE GENOMIC DNA]</scope>
    <source>
        <strain evidence="7 8">P24</strain>
    </source>
</reference>
<sequence length="232" mass="25621">MTEKPILSIVIPTLNAADTLPSCLAALRLGERAELPHEILVVDGGSGDGTVALARQAGARQVDAERGRGTQLRAGGQAANGEWLLFLHADTILAGDWPGAISRFISDPASRYRAAYCRLGFDDDQPGHRLIAAAANLRSRLFGLPYGDQALLIHRDYYRTMGEYPALLLMEDVALVCRIGRRNLQQLPDVTALTSAERYRRNGTMRRVVRNWICLGAYFLGVSPERIARFYR</sequence>
<gene>
    <name evidence="7" type="ORF">P24_03211</name>
</gene>
<dbReference type="Pfam" id="PF00535">
    <property type="entry name" value="Glycos_transf_2"/>
    <property type="match status" value="1"/>
</dbReference>
<dbReference type="InterPro" id="IPR026461">
    <property type="entry name" value="Trfase_2_rSAM/seldom_assoc"/>
</dbReference>
<evidence type="ECO:0000256" key="5">
    <source>
        <dbReference type="ARBA" id="ARBA00023136"/>
    </source>
</evidence>
<accession>K2J640</accession>
<comment type="subcellular location">
    <subcellularLocation>
        <location evidence="1">Cell membrane</location>
    </subcellularLocation>
</comment>
<keyword evidence="2" id="KW-1003">Cell membrane</keyword>
<dbReference type="eggNOG" id="COG0463">
    <property type="taxonomic scope" value="Bacteria"/>
</dbReference>
<comment type="caution">
    <text evidence="7">The sequence shown here is derived from an EMBL/GenBank/DDBJ whole genome shotgun (WGS) entry which is preliminary data.</text>
</comment>
<feature type="domain" description="Glycosyltransferase 2-like" evidence="6">
    <location>
        <begin position="8"/>
        <end position="107"/>
    </location>
</feature>
<evidence type="ECO:0000256" key="1">
    <source>
        <dbReference type="ARBA" id="ARBA00004236"/>
    </source>
</evidence>
<evidence type="ECO:0000256" key="2">
    <source>
        <dbReference type="ARBA" id="ARBA00022475"/>
    </source>
</evidence>
<keyword evidence="8" id="KW-1185">Reference proteome</keyword>
<dbReference type="InterPro" id="IPR029044">
    <property type="entry name" value="Nucleotide-diphossugar_trans"/>
</dbReference>